<keyword evidence="4" id="KW-0645">Protease</keyword>
<dbReference type="Pfam" id="PF02897">
    <property type="entry name" value="Peptidase_S9_N"/>
    <property type="match status" value="1"/>
</dbReference>
<dbReference type="Gene3D" id="2.130.10.120">
    <property type="entry name" value="Prolyl oligopeptidase, N-terminal domain"/>
    <property type="match status" value="1"/>
</dbReference>
<name>A0A643FCN4_IDEDE</name>
<dbReference type="PROSITE" id="PS00708">
    <property type="entry name" value="PRO_ENDOPEP_SER"/>
    <property type="match status" value="1"/>
</dbReference>
<gene>
    <name evidence="11" type="ORF">F7Q92_08915</name>
</gene>
<organism evidence="11 12">
    <name type="scientific">Ideonella dechloratans</name>
    <dbReference type="NCBI Taxonomy" id="36863"/>
    <lineage>
        <taxon>Bacteria</taxon>
        <taxon>Pseudomonadati</taxon>
        <taxon>Pseudomonadota</taxon>
        <taxon>Betaproteobacteria</taxon>
        <taxon>Burkholderiales</taxon>
        <taxon>Sphaerotilaceae</taxon>
        <taxon>Ideonella</taxon>
    </lineage>
</organism>
<dbReference type="Proteomes" id="UP000430120">
    <property type="component" value="Unassembled WGS sequence"/>
</dbReference>
<dbReference type="SUPFAM" id="SSF50993">
    <property type="entry name" value="Peptidase/esterase 'gauge' domain"/>
    <property type="match status" value="1"/>
</dbReference>
<dbReference type="InterPro" id="IPR051167">
    <property type="entry name" value="Prolyl_oligopep/macrocyclase"/>
</dbReference>
<dbReference type="PANTHER" id="PTHR42881">
    <property type="entry name" value="PROLYL ENDOPEPTIDASE"/>
    <property type="match status" value="1"/>
</dbReference>
<evidence type="ECO:0000259" key="9">
    <source>
        <dbReference type="Pfam" id="PF00326"/>
    </source>
</evidence>
<dbReference type="PANTHER" id="PTHR42881:SF2">
    <property type="entry name" value="PROLYL ENDOPEPTIDASE"/>
    <property type="match status" value="1"/>
</dbReference>
<dbReference type="InterPro" id="IPR001375">
    <property type="entry name" value="Peptidase_S9_cat"/>
</dbReference>
<evidence type="ECO:0000256" key="4">
    <source>
        <dbReference type="ARBA" id="ARBA00022670"/>
    </source>
</evidence>
<dbReference type="OrthoDB" id="9801421at2"/>
<evidence type="ECO:0000256" key="2">
    <source>
        <dbReference type="ARBA" id="ARBA00005228"/>
    </source>
</evidence>
<dbReference type="PRINTS" id="PR00862">
    <property type="entry name" value="PROLIGOPTASE"/>
</dbReference>
<comment type="catalytic activity">
    <reaction evidence="1">
        <text>Hydrolysis of Pro-|-Xaa &gt;&gt; Ala-|-Xaa in oligopeptides.</text>
        <dbReference type="EC" id="3.4.21.26"/>
    </reaction>
</comment>
<evidence type="ECO:0000256" key="5">
    <source>
        <dbReference type="ARBA" id="ARBA00022801"/>
    </source>
</evidence>
<evidence type="ECO:0000256" key="8">
    <source>
        <dbReference type="SAM" id="Phobius"/>
    </source>
</evidence>
<dbReference type="GO" id="GO:0004252">
    <property type="term" value="F:serine-type endopeptidase activity"/>
    <property type="evidence" value="ECO:0007669"/>
    <property type="project" value="UniProtKB-EC"/>
</dbReference>
<dbReference type="InterPro" id="IPR002470">
    <property type="entry name" value="Peptidase_S9A"/>
</dbReference>
<dbReference type="SUPFAM" id="SSF53474">
    <property type="entry name" value="alpha/beta-Hydrolases"/>
    <property type="match status" value="1"/>
</dbReference>
<evidence type="ECO:0000313" key="12">
    <source>
        <dbReference type="Proteomes" id="UP000430120"/>
    </source>
</evidence>
<dbReference type="GO" id="GO:0006508">
    <property type="term" value="P:proteolysis"/>
    <property type="evidence" value="ECO:0007669"/>
    <property type="project" value="UniProtKB-KW"/>
</dbReference>
<dbReference type="EMBL" id="VZPB01000017">
    <property type="protein sequence ID" value="KAB0583131.1"/>
    <property type="molecule type" value="Genomic_DNA"/>
</dbReference>
<sequence length="775" mass="83226">MRPRRCRGAPWMGDTPTPQAVPPLHATGTPASVVTSAASQLLLRLRKTPMPLHLFALRPLIAAGALACGLIAPARAQTPPPAPSHPVTETLHGVTLVDPYRNLETRTPETLAWMRAQAAYAAKTLDAIPLRQPLLQRIEQLAQTTGDAVGEVLRMPGERYYYLRRKAGENQFKLVMRSGLAGAEQVLVDPEALARAAGGTPHAINYFMPSWDGHYLAYGISVGGSENATLYVLDTTTGRTVGEPIPRVVEEGVSWMPDNQRFAYNQLRALPPGTPDTETYLDSTVFLQTVGQKASQARPLFGPTVNRALKLDRLDVGQVIFSPDSGYMVARTTDTTSPEGKLFAAPLAALSAPTIDWQRIAGPEDKITDVALRGNELVARTYQGAPRGKLLAIPLDNQALAQTRTLVPEPASGVLEGFELEKDAVLTEERSSFTLRAVRYDAQGRHDIAPSVPGSTLINGNPAHLGGDTLVGTSSWTAPQRLLQVDAKGGIRDTGLRNQQAPTGVPEIVAEEVMVPSHDGVMVPLAILHRKDLKKDGQAPTLLIGYGAYGLSEEARFLPRNFAWFERGGVIAIANVRGSGAFGDPWHRAGFKATKPNTWKDGIAAAKYLIAQGYTNPKHLGIWGTSAGGIFVGRAVTEAPELFAAAIFDVGSLDTLRAENSANGVTNISEFGTVQDPEDFKALLAMSTYQHIEKGVAYPAVLLIHGMNDPRVDTWESAKTAAKLQASTSSGKPVLLRLDEQAGHGIGSTAQQAYTKQADLMAFLLWQFGLAGTQP</sequence>
<evidence type="ECO:0000259" key="10">
    <source>
        <dbReference type="Pfam" id="PF02897"/>
    </source>
</evidence>
<evidence type="ECO:0000256" key="6">
    <source>
        <dbReference type="ARBA" id="ARBA00022825"/>
    </source>
</evidence>
<evidence type="ECO:0000313" key="11">
    <source>
        <dbReference type="EMBL" id="KAB0583131.1"/>
    </source>
</evidence>
<dbReference type="AlphaFoldDB" id="A0A643FCN4"/>
<dbReference type="Gene3D" id="3.40.50.1820">
    <property type="entry name" value="alpha/beta hydrolase"/>
    <property type="match status" value="1"/>
</dbReference>
<dbReference type="InterPro" id="IPR002471">
    <property type="entry name" value="Pept_S9_AS"/>
</dbReference>
<dbReference type="Pfam" id="PF00326">
    <property type="entry name" value="Peptidase_S9"/>
    <property type="match status" value="1"/>
</dbReference>
<comment type="caution">
    <text evidence="11">The sequence shown here is derived from an EMBL/GenBank/DDBJ whole genome shotgun (WGS) entry which is preliminary data.</text>
</comment>
<proteinExistence type="inferred from homology"/>
<keyword evidence="5" id="KW-0378">Hydrolase</keyword>
<comment type="similarity">
    <text evidence="2">Belongs to the peptidase S9A family.</text>
</comment>
<keyword evidence="12" id="KW-1185">Reference proteome</keyword>
<feature type="region of interest" description="Disordered" evidence="7">
    <location>
        <begin position="1"/>
        <end position="23"/>
    </location>
</feature>
<feature type="domain" description="Peptidase S9 prolyl oligopeptidase catalytic" evidence="9">
    <location>
        <begin position="560"/>
        <end position="769"/>
    </location>
</feature>
<keyword evidence="8" id="KW-0472">Membrane</keyword>
<accession>A0A643FCN4</accession>
<protein>
    <recommendedName>
        <fullName evidence="3">prolyl oligopeptidase</fullName>
        <ecNumber evidence="3">3.4.21.26</ecNumber>
    </recommendedName>
</protein>
<evidence type="ECO:0000256" key="3">
    <source>
        <dbReference type="ARBA" id="ARBA00011897"/>
    </source>
</evidence>
<keyword evidence="6" id="KW-0720">Serine protease</keyword>
<evidence type="ECO:0000256" key="1">
    <source>
        <dbReference type="ARBA" id="ARBA00001070"/>
    </source>
</evidence>
<dbReference type="InterPro" id="IPR023302">
    <property type="entry name" value="Pept_S9A_N"/>
</dbReference>
<keyword evidence="8" id="KW-0812">Transmembrane</keyword>
<dbReference type="InterPro" id="IPR029058">
    <property type="entry name" value="AB_hydrolase_fold"/>
</dbReference>
<reference evidence="11 12" key="1">
    <citation type="submission" date="2019-09" db="EMBL/GenBank/DDBJ databases">
        <title>Draft genome sequences of 48 bacterial type strains from the CCUG.</title>
        <authorList>
            <person name="Tunovic T."/>
            <person name="Pineiro-Iglesias B."/>
            <person name="Unosson C."/>
            <person name="Inganas E."/>
            <person name="Ohlen M."/>
            <person name="Cardew S."/>
            <person name="Jensie-Markopoulos S."/>
            <person name="Salva-Serra F."/>
            <person name="Jaen-Luchoro D."/>
            <person name="Karlsson R."/>
            <person name="Svensson-Stadler L."/>
            <person name="Chun J."/>
            <person name="Moore E."/>
        </authorList>
    </citation>
    <scope>NUCLEOTIDE SEQUENCE [LARGE SCALE GENOMIC DNA]</scope>
    <source>
        <strain evidence="11 12">CCUG 30977</strain>
    </source>
</reference>
<feature type="transmembrane region" description="Helical" evidence="8">
    <location>
        <begin position="52"/>
        <end position="72"/>
    </location>
</feature>
<feature type="domain" description="Peptidase S9A N-terminal" evidence="10">
    <location>
        <begin position="85"/>
        <end position="490"/>
    </location>
</feature>
<dbReference type="GO" id="GO:0070012">
    <property type="term" value="F:oligopeptidase activity"/>
    <property type="evidence" value="ECO:0007669"/>
    <property type="project" value="TreeGrafter"/>
</dbReference>
<dbReference type="EC" id="3.4.21.26" evidence="3"/>
<evidence type="ECO:0000256" key="7">
    <source>
        <dbReference type="SAM" id="MobiDB-lite"/>
    </source>
</evidence>
<dbReference type="GO" id="GO:0005829">
    <property type="term" value="C:cytosol"/>
    <property type="evidence" value="ECO:0007669"/>
    <property type="project" value="TreeGrafter"/>
</dbReference>
<keyword evidence="8" id="KW-1133">Transmembrane helix</keyword>